<evidence type="ECO:0000256" key="3">
    <source>
        <dbReference type="ARBA" id="ARBA00022737"/>
    </source>
</evidence>
<keyword evidence="3" id="KW-0677">Repeat</keyword>
<evidence type="ECO:0008006" key="9">
    <source>
        <dbReference type="Google" id="ProtNLM"/>
    </source>
</evidence>
<keyword evidence="8" id="KW-1185">Reference proteome</keyword>
<dbReference type="InterPro" id="IPR050621">
    <property type="entry name" value="Tudor_domain_containing"/>
</dbReference>
<evidence type="ECO:0000256" key="1">
    <source>
        <dbReference type="ARBA" id="ARBA00004496"/>
    </source>
</evidence>
<organism evidence="7 8">
    <name type="scientific">Amphimedon queenslandica</name>
    <name type="common">Sponge</name>
    <dbReference type="NCBI Taxonomy" id="400682"/>
    <lineage>
        <taxon>Eukaryota</taxon>
        <taxon>Metazoa</taxon>
        <taxon>Porifera</taxon>
        <taxon>Demospongiae</taxon>
        <taxon>Heteroscleromorpha</taxon>
        <taxon>Haplosclerida</taxon>
        <taxon>Niphatidae</taxon>
        <taxon>Amphimedon</taxon>
    </lineage>
</organism>
<dbReference type="PANTHER" id="PTHR22948">
    <property type="entry name" value="TUDOR DOMAIN CONTAINING PROTEIN"/>
    <property type="match status" value="1"/>
</dbReference>
<evidence type="ECO:0000313" key="8">
    <source>
        <dbReference type="Proteomes" id="UP000007879"/>
    </source>
</evidence>
<dbReference type="PANTHER" id="PTHR22948:SF76">
    <property type="entry name" value="FI20010P1-RELATED"/>
    <property type="match status" value="1"/>
</dbReference>
<dbReference type="SUPFAM" id="SSF63748">
    <property type="entry name" value="Tudor/PWWP/MBT"/>
    <property type="match status" value="1"/>
</dbReference>
<dbReference type="KEGG" id="aqu:109580637"/>
<evidence type="ECO:0000256" key="2">
    <source>
        <dbReference type="ARBA" id="ARBA00022490"/>
    </source>
</evidence>
<dbReference type="InterPro" id="IPR035437">
    <property type="entry name" value="SNase_OB-fold_sf"/>
</dbReference>
<keyword evidence="4" id="KW-0744">Spermatogenesis</keyword>
<accession>A0AAN0IYS0</accession>
<feature type="domain" description="HTH OST-type" evidence="6">
    <location>
        <begin position="133"/>
        <end position="211"/>
    </location>
</feature>
<dbReference type="GO" id="GO:0005737">
    <property type="term" value="C:cytoplasm"/>
    <property type="evidence" value="ECO:0007669"/>
    <property type="project" value="UniProtKB-SubCell"/>
</dbReference>
<proteinExistence type="predicted"/>
<dbReference type="RefSeq" id="XP_019849601.1">
    <property type="nucleotide sequence ID" value="XM_019994042.1"/>
</dbReference>
<reference evidence="7" key="2">
    <citation type="submission" date="2024-06" db="UniProtKB">
        <authorList>
            <consortium name="EnsemblMetazoa"/>
        </authorList>
    </citation>
    <scope>IDENTIFICATION</scope>
</reference>
<dbReference type="SMART" id="SM00333">
    <property type="entry name" value="TUDOR"/>
    <property type="match status" value="1"/>
</dbReference>
<dbReference type="CDD" id="cd08824">
    <property type="entry name" value="LOTUS"/>
    <property type="match status" value="1"/>
</dbReference>
<feature type="domain" description="HTH OST-type" evidence="6">
    <location>
        <begin position="45"/>
        <end position="119"/>
    </location>
</feature>
<dbReference type="Gene3D" id="2.30.30.140">
    <property type="match status" value="1"/>
</dbReference>
<dbReference type="PROSITE" id="PS51644">
    <property type="entry name" value="HTH_OST"/>
    <property type="match status" value="2"/>
</dbReference>
<dbReference type="InterPro" id="IPR041966">
    <property type="entry name" value="LOTUS-like"/>
</dbReference>
<keyword evidence="4" id="KW-0221">Differentiation</keyword>
<dbReference type="GO" id="GO:0007283">
    <property type="term" value="P:spermatogenesis"/>
    <property type="evidence" value="ECO:0007669"/>
    <property type="project" value="UniProtKB-KW"/>
</dbReference>
<dbReference type="InterPro" id="IPR002999">
    <property type="entry name" value="Tudor"/>
</dbReference>
<dbReference type="Gene3D" id="3.30.420.610">
    <property type="entry name" value="LOTUS domain-like"/>
    <property type="match status" value="2"/>
</dbReference>
<dbReference type="Proteomes" id="UP000007879">
    <property type="component" value="Unassembled WGS sequence"/>
</dbReference>
<evidence type="ECO:0000313" key="7">
    <source>
        <dbReference type="EnsemblMetazoa" id="XP_019849601.1"/>
    </source>
</evidence>
<evidence type="ECO:0000259" key="5">
    <source>
        <dbReference type="PROSITE" id="PS50304"/>
    </source>
</evidence>
<evidence type="ECO:0000256" key="4">
    <source>
        <dbReference type="ARBA" id="ARBA00022871"/>
    </source>
</evidence>
<keyword evidence="2" id="KW-0963">Cytoplasm</keyword>
<dbReference type="PROSITE" id="PS50304">
    <property type="entry name" value="TUDOR"/>
    <property type="match status" value="1"/>
</dbReference>
<dbReference type="Gene3D" id="2.40.50.90">
    <property type="match status" value="1"/>
</dbReference>
<dbReference type="GeneID" id="109580637"/>
<feature type="domain" description="Tudor" evidence="5">
    <location>
        <begin position="307"/>
        <end position="366"/>
    </location>
</feature>
<dbReference type="AlphaFoldDB" id="A0AAN0IYS0"/>
<dbReference type="Pfam" id="PF00567">
    <property type="entry name" value="TUDOR"/>
    <property type="match status" value="1"/>
</dbReference>
<name>A0AAN0IYS0_AMPQE</name>
<comment type="subcellular location">
    <subcellularLocation>
        <location evidence="1">Cytoplasm</location>
    </subcellularLocation>
</comment>
<dbReference type="InterPro" id="IPR025605">
    <property type="entry name" value="OST-HTH/LOTUS_dom"/>
</dbReference>
<evidence type="ECO:0000259" key="6">
    <source>
        <dbReference type="PROSITE" id="PS51644"/>
    </source>
</evidence>
<reference evidence="8" key="1">
    <citation type="journal article" date="2010" name="Nature">
        <title>The Amphimedon queenslandica genome and the evolution of animal complexity.</title>
        <authorList>
            <person name="Srivastava M."/>
            <person name="Simakov O."/>
            <person name="Chapman J."/>
            <person name="Fahey B."/>
            <person name="Gauthier M.E."/>
            <person name="Mitros T."/>
            <person name="Richards G.S."/>
            <person name="Conaco C."/>
            <person name="Dacre M."/>
            <person name="Hellsten U."/>
            <person name="Larroux C."/>
            <person name="Putnam N.H."/>
            <person name="Stanke M."/>
            <person name="Adamska M."/>
            <person name="Darling A."/>
            <person name="Degnan S.M."/>
            <person name="Oakley T.H."/>
            <person name="Plachetzki D.C."/>
            <person name="Zhai Y."/>
            <person name="Adamski M."/>
            <person name="Calcino A."/>
            <person name="Cummins S.F."/>
            <person name="Goodstein D.M."/>
            <person name="Harris C."/>
            <person name="Jackson D.J."/>
            <person name="Leys S.P."/>
            <person name="Shu S."/>
            <person name="Woodcroft B.J."/>
            <person name="Vervoort M."/>
            <person name="Kosik K.S."/>
            <person name="Manning G."/>
            <person name="Degnan B.M."/>
            <person name="Rokhsar D.S."/>
        </authorList>
    </citation>
    <scope>NUCLEOTIDE SEQUENCE [LARGE SCALE GENOMIC DNA]</scope>
</reference>
<dbReference type="GO" id="GO:0030154">
    <property type="term" value="P:cell differentiation"/>
    <property type="evidence" value="ECO:0007669"/>
    <property type="project" value="UniProtKB-ARBA"/>
</dbReference>
<dbReference type="Pfam" id="PF12872">
    <property type="entry name" value="OST-HTH"/>
    <property type="match status" value="2"/>
</dbReference>
<sequence>MFCNFNLYNYHLGGSKDTESSLTSLEGSSYSKKPASSKKITFDPVPVQISERIHEVLKSSKSGVKASDIPTKYKNYFNEDLPWQSLGYASIVEMLFEMTDIADLEKPTKDGEYLVFAKKQDTAGVSAATALMKKPTSIPETLSLLVCRILEGSPPVPVHQFPKFFEKITSRELPLIEYGFSTVEEFLAYIPEISVIEDEKKEKVIKVTQPEKEVKKEEEVATKGKTLSDTCTAKKILPNPKPEFSYSVLSIPKGSKPFGVYVTYVKTPSYLCIQIIGEQTTQALDSLHDDMAHFYNGISGDKLVVSNPEIGSPCCARFNNDGYWYRATILEHSQPDVVQIRYVDYGNNDFVPLNAIRQPKPHYLALPAQCIECRLANICPPGSTWSKRACRILVEMTKDKAIAAMATSTKGDVVSLCLCDTTTDKDIHINDYLIEEGLACLSSDAGKESLDSYQMEHPPVEVSSEEKEVRLPHTVSSVAESASKQYFPPLTHPSPQQFYQLMFMQQQMQHPSLAPPYFYGPSSLLPNPPLPINVSVPAPPGFDKPLHPYPANFYPGGMIHMQPPQPVIPPSPLPSTFAPTFTPASTMQAAGPPPLATVQPLQHIPPLATVAPAKVNNSNKENVPQPPQVSSANDEVPVDMKKFEKRVLMKKVVLPKPYTLHLIDHNDTPCAISKEISSWFWEFDLLHYHLNKKPNSPSGQPIYLDKVPELYQLIVDSQSPVLWEAKAKDKITVYSLEVLPKIVEILNGSPSLCVALNDILQEWKNKGSDFWIVRNEAALKENSIVNLIKKLQHESSKHSRALETLKELEDVSLCCLCCPNSSVLPLSALEACLGCFFAPSYRPATVLLLTTCATTTVTLCMCNKRAMNYLRNSRVTVEQIFNLFYLYCSSIKVFQVS</sequence>
<dbReference type="EnsemblMetazoa" id="XM_019994042.1">
    <property type="protein sequence ID" value="XP_019849601.1"/>
    <property type="gene ID" value="LOC109580637"/>
</dbReference>
<protein>
    <recommendedName>
        <fullName evidence="9">Tudor domain-containing protein</fullName>
    </recommendedName>
</protein>